<keyword evidence="2" id="KW-0808">Transferase</keyword>
<dbReference type="GO" id="GO:0003964">
    <property type="term" value="F:RNA-directed DNA polymerase activity"/>
    <property type="evidence" value="ECO:0007669"/>
    <property type="project" value="UniProtKB-KW"/>
</dbReference>
<name>A0A6L2NE68_TANCI</name>
<keyword evidence="2" id="KW-0695">RNA-directed DNA polymerase</keyword>
<protein>
    <submittedName>
        <fullName evidence="2">Putative reverse transcriptase domain-containing protein</fullName>
    </submittedName>
</protein>
<dbReference type="InterPro" id="IPR043502">
    <property type="entry name" value="DNA/RNA_pol_sf"/>
</dbReference>
<reference evidence="2" key="1">
    <citation type="journal article" date="2019" name="Sci. Rep.">
        <title>Draft genome of Tanacetum cinerariifolium, the natural source of mosquito coil.</title>
        <authorList>
            <person name="Yamashiro T."/>
            <person name="Shiraishi A."/>
            <person name="Satake H."/>
            <person name="Nakayama K."/>
        </authorList>
    </citation>
    <scope>NUCLEOTIDE SEQUENCE</scope>
</reference>
<dbReference type="InterPro" id="IPR043128">
    <property type="entry name" value="Rev_trsase/Diguanyl_cyclase"/>
</dbReference>
<gene>
    <name evidence="2" type="ORF">Tci_056509</name>
</gene>
<dbReference type="EMBL" id="BKCJ010008913">
    <property type="protein sequence ID" value="GEU84531.1"/>
    <property type="molecule type" value="Genomic_DNA"/>
</dbReference>
<dbReference type="PANTHER" id="PTHR24559:SF429">
    <property type="entry name" value="RNA-DIRECTED DNA POLYMERASE HOMOLOG"/>
    <property type="match status" value="1"/>
</dbReference>
<dbReference type="Gene3D" id="3.30.70.270">
    <property type="match status" value="1"/>
</dbReference>
<dbReference type="PANTHER" id="PTHR24559">
    <property type="entry name" value="TRANSPOSON TY3-I GAG-POL POLYPROTEIN"/>
    <property type="match status" value="1"/>
</dbReference>
<dbReference type="Pfam" id="PF00078">
    <property type="entry name" value="RVT_1"/>
    <property type="match status" value="1"/>
</dbReference>
<sequence>MIHMLKGAEVLKDLLSHRKRLKRQPLRELSLGVWNETVTFNIKKSMKSKYSRDDYLYFADHTAKLIREQWVDTVNHDGEWIEAKEGRDSDEPSSIEPPKLELKELPKRLKYAFLQEDNQLPVVISSALSATEKSRFLEVLRSHKRAIAWSIIDIKEINSSFCTHKILMEDKFKPSVIPKKGGMTVVMNEKNKLIPQITVIERRVCINYHKLNNATRKDHFPIPFIDQMLKRLAGHEYYCFLDGFSGYFQILIAPEDQEKTTFTCPYVTFVYKRMLFRLCNALTTFQHCMTAVFHELIEDSMEVYMDDFSIFGVEILSVDHLSRMENPDLGKLTKAEIRDLFPEEQLMTISDKSNEPWKEWSYKLDDPLWAFRTAFKTPLGITPFRIIYGKACHVLVKLEHQAYWAIKTCNMDLTKAGANRLFLGKLKLRWYGPFVVRKDMKNGAIKLYDEDGNEFIVNNQRVKPYQKDAFNVDKDEDITLKDEDEVT</sequence>
<dbReference type="InterPro" id="IPR000477">
    <property type="entry name" value="RT_dom"/>
</dbReference>
<dbReference type="SUPFAM" id="SSF56672">
    <property type="entry name" value="DNA/RNA polymerases"/>
    <property type="match status" value="1"/>
</dbReference>
<comment type="caution">
    <text evidence="2">The sequence shown here is derived from an EMBL/GenBank/DDBJ whole genome shotgun (WGS) entry which is preliminary data.</text>
</comment>
<organism evidence="2">
    <name type="scientific">Tanacetum cinerariifolium</name>
    <name type="common">Dalmatian daisy</name>
    <name type="synonym">Chrysanthemum cinerariifolium</name>
    <dbReference type="NCBI Taxonomy" id="118510"/>
    <lineage>
        <taxon>Eukaryota</taxon>
        <taxon>Viridiplantae</taxon>
        <taxon>Streptophyta</taxon>
        <taxon>Embryophyta</taxon>
        <taxon>Tracheophyta</taxon>
        <taxon>Spermatophyta</taxon>
        <taxon>Magnoliopsida</taxon>
        <taxon>eudicotyledons</taxon>
        <taxon>Gunneridae</taxon>
        <taxon>Pentapetalae</taxon>
        <taxon>asterids</taxon>
        <taxon>campanulids</taxon>
        <taxon>Asterales</taxon>
        <taxon>Asteraceae</taxon>
        <taxon>Asteroideae</taxon>
        <taxon>Anthemideae</taxon>
        <taxon>Anthemidinae</taxon>
        <taxon>Tanacetum</taxon>
    </lineage>
</organism>
<feature type="domain" description="Reverse transcriptase" evidence="1">
    <location>
        <begin position="203"/>
        <end position="312"/>
    </location>
</feature>
<dbReference type="InterPro" id="IPR053134">
    <property type="entry name" value="RNA-dir_DNA_polymerase"/>
</dbReference>
<keyword evidence="2" id="KW-0548">Nucleotidyltransferase</keyword>
<dbReference type="AlphaFoldDB" id="A0A6L2NE68"/>
<accession>A0A6L2NE68</accession>
<proteinExistence type="predicted"/>
<dbReference type="CDD" id="cd01647">
    <property type="entry name" value="RT_LTR"/>
    <property type="match status" value="1"/>
</dbReference>
<evidence type="ECO:0000313" key="2">
    <source>
        <dbReference type="EMBL" id="GEU84531.1"/>
    </source>
</evidence>
<evidence type="ECO:0000259" key="1">
    <source>
        <dbReference type="Pfam" id="PF00078"/>
    </source>
</evidence>
<dbReference type="Gene3D" id="3.10.10.10">
    <property type="entry name" value="HIV Type 1 Reverse Transcriptase, subunit A, domain 1"/>
    <property type="match status" value="1"/>
</dbReference>